<dbReference type="AlphaFoldDB" id="A0A401P142"/>
<protein>
    <submittedName>
        <fullName evidence="1">Uncharacterized protein</fullName>
    </submittedName>
</protein>
<comment type="caution">
    <text evidence="1">The sequence shown here is derived from an EMBL/GenBank/DDBJ whole genome shotgun (WGS) entry which is preliminary data.</text>
</comment>
<gene>
    <name evidence="1" type="ORF">scyTo_0010152</name>
</gene>
<dbReference type="Proteomes" id="UP000288216">
    <property type="component" value="Unassembled WGS sequence"/>
</dbReference>
<organism evidence="1 2">
    <name type="scientific">Scyliorhinus torazame</name>
    <name type="common">Cloudy catshark</name>
    <name type="synonym">Catulus torazame</name>
    <dbReference type="NCBI Taxonomy" id="75743"/>
    <lineage>
        <taxon>Eukaryota</taxon>
        <taxon>Metazoa</taxon>
        <taxon>Chordata</taxon>
        <taxon>Craniata</taxon>
        <taxon>Vertebrata</taxon>
        <taxon>Chondrichthyes</taxon>
        <taxon>Elasmobranchii</taxon>
        <taxon>Galeomorphii</taxon>
        <taxon>Galeoidea</taxon>
        <taxon>Carcharhiniformes</taxon>
        <taxon>Scyliorhinidae</taxon>
        <taxon>Scyliorhinus</taxon>
    </lineage>
</organism>
<evidence type="ECO:0000313" key="2">
    <source>
        <dbReference type="Proteomes" id="UP000288216"/>
    </source>
</evidence>
<evidence type="ECO:0000313" key="1">
    <source>
        <dbReference type="EMBL" id="GCB66831.1"/>
    </source>
</evidence>
<name>A0A401P142_SCYTO</name>
<sequence length="71" mass="7813">MNLLGLAHLRAWVSCAETKGANPPASRESVFRLERNRSGRNDSAQILCCWSPAGPTNRDTTGKESLSVLWQ</sequence>
<accession>A0A401P142</accession>
<proteinExistence type="predicted"/>
<dbReference type="EMBL" id="BFAA01004322">
    <property type="protein sequence ID" value="GCB66831.1"/>
    <property type="molecule type" value="Genomic_DNA"/>
</dbReference>
<keyword evidence="2" id="KW-1185">Reference proteome</keyword>
<reference evidence="1 2" key="1">
    <citation type="journal article" date="2018" name="Nat. Ecol. Evol.">
        <title>Shark genomes provide insights into elasmobranch evolution and the origin of vertebrates.</title>
        <authorList>
            <person name="Hara Y"/>
            <person name="Yamaguchi K"/>
            <person name="Onimaru K"/>
            <person name="Kadota M"/>
            <person name="Koyanagi M"/>
            <person name="Keeley SD"/>
            <person name="Tatsumi K"/>
            <person name="Tanaka K"/>
            <person name="Motone F"/>
            <person name="Kageyama Y"/>
            <person name="Nozu R"/>
            <person name="Adachi N"/>
            <person name="Nishimura O"/>
            <person name="Nakagawa R"/>
            <person name="Tanegashima C"/>
            <person name="Kiyatake I"/>
            <person name="Matsumoto R"/>
            <person name="Murakumo K"/>
            <person name="Nishida K"/>
            <person name="Terakita A"/>
            <person name="Kuratani S"/>
            <person name="Sato K"/>
            <person name="Hyodo S Kuraku.S."/>
        </authorList>
    </citation>
    <scope>NUCLEOTIDE SEQUENCE [LARGE SCALE GENOMIC DNA]</scope>
</reference>